<feature type="compositionally biased region" description="Low complexity" evidence="1">
    <location>
        <begin position="47"/>
        <end position="57"/>
    </location>
</feature>
<evidence type="ECO:0000256" key="1">
    <source>
        <dbReference type="SAM" id="MobiDB-lite"/>
    </source>
</evidence>
<organism evidence="2 3">
    <name type="scientific">Polarella glacialis</name>
    <name type="common">Dinoflagellate</name>
    <dbReference type="NCBI Taxonomy" id="89957"/>
    <lineage>
        <taxon>Eukaryota</taxon>
        <taxon>Sar</taxon>
        <taxon>Alveolata</taxon>
        <taxon>Dinophyceae</taxon>
        <taxon>Suessiales</taxon>
        <taxon>Suessiaceae</taxon>
        <taxon>Polarella</taxon>
    </lineage>
</organism>
<feature type="region of interest" description="Disordered" evidence="1">
    <location>
        <begin position="32"/>
        <end position="71"/>
    </location>
</feature>
<feature type="region of interest" description="Disordered" evidence="1">
    <location>
        <begin position="249"/>
        <end position="415"/>
    </location>
</feature>
<feature type="region of interest" description="Disordered" evidence="1">
    <location>
        <begin position="449"/>
        <end position="468"/>
    </location>
</feature>
<dbReference type="EMBL" id="CAJNNW010032941">
    <property type="protein sequence ID" value="CAE8716297.1"/>
    <property type="molecule type" value="Genomic_DNA"/>
</dbReference>
<proteinExistence type="predicted"/>
<feature type="region of interest" description="Disordered" evidence="1">
    <location>
        <begin position="126"/>
        <end position="186"/>
    </location>
</feature>
<evidence type="ECO:0000313" key="3">
    <source>
        <dbReference type="Proteomes" id="UP000626109"/>
    </source>
</evidence>
<gene>
    <name evidence="2" type="ORF">PGLA2088_LOCUS38997</name>
</gene>
<reference evidence="2" key="1">
    <citation type="submission" date="2021-02" db="EMBL/GenBank/DDBJ databases">
        <authorList>
            <person name="Dougan E. K."/>
            <person name="Rhodes N."/>
            <person name="Thang M."/>
            <person name="Chan C."/>
        </authorList>
    </citation>
    <scope>NUCLEOTIDE SEQUENCE</scope>
</reference>
<evidence type="ECO:0000313" key="2">
    <source>
        <dbReference type="EMBL" id="CAE8716297.1"/>
    </source>
</evidence>
<dbReference type="Proteomes" id="UP000626109">
    <property type="component" value="Unassembled WGS sequence"/>
</dbReference>
<sequence length="468" mass="48765">MLSTFGPNVQAWFNPVEDSCAILPCTRALRAPSSRSPKPIIDSAPWSQASEASFSSSNHGQMEARKKELQEELQRDLERLAAERKEGLHRIDWQLAAAVEDLHAETVQKANDLTARHQQMLAEMERQTAGSAYQSPAGSARSRASSAGAESTTAQSEQATGRSSGGASGHGSTSSRASSDDEDEAPGVWNHVVGFIQKVQKVGGDSIGNSAGNLFAGGSSAGGLSLGLSSLGGLAGSLGLPGGALGGSPAVRGAGTEAPRSMQEVEKAQSAGGSSRSSSSRTSPPPQMVPFCEDDQGYPEKLGARGDLPTSPAHGEMPSRRLSYQTHATGLLPPRLPPRGPGEPPGTPSQGTTRPGSRSSDSWRSNHSYAPPPPPPAPSPFPEDLPSTPSRNNWAGAHRDMLGGSQRGSPVSSVPSWPAVVVLRSQAARKKEQGQASFLDTQTEAVLLQSRGMFDPASPSCRGPPSHR</sequence>
<protein>
    <submittedName>
        <fullName evidence="2">Uncharacterized protein</fullName>
    </submittedName>
</protein>
<feature type="compositionally biased region" description="Pro residues" evidence="1">
    <location>
        <begin position="334"/>
        <end position="347"/>
    </location>
</feature>
<feature type="compositionally biased region" description="Low complexity" evidence="1">
    <location>
        <begin position="268"/>
        <end position="282"/>
    </location>
</feature>
<name>A0A813KZB9_POLGL</name>
<comment type="caution">
    <text evidence="2">The sequence shown here is derived from an EMBL/GenBank/DDBJ whole genome shotgun (WGS) entry which is preliminary data.</text>
</comment>
<feature type="compositionally biased region" description="Low complexity" evidence="1">
    <location>
        <begin position="354"/>
        <end position="368"/>
    </location>
</feature>
<feature type="compositionally biased region" description="Pro residues" evidence="1">
    <location>
        <begin position="370"/>
        <end position="383"/>
    </location>
</feature>
<accession>A0A813KZB9</accession>
<feature type="compositionally biased region" description="Low complexity" evidence="1">
    <location>
        <begin position="134"/>
        <end position="162"/>
    </location>
</feature>
<feature type="compositionally biased region" description="Basic and acidic residues" evidence="1">
    <location>
        <begin position="62"/>
        <end position="71"/>
    </location>
</feature>
<dbReference type="AlphaFoldDB" id="A0A813KZB9"/>